<sequence>MSVCNCSDFIAIPSGVPQGSILGPLLYASYLYDVGACFEHARFLMYADDTKIFMKIKNDMDCTGLQADLNRLEQYYTDNRIRININKCSFISFTRKKHPINFEYYISNVKIAKSACVRDLGVHIDCKLTFSDHTEIIKNKAYRSLGFVLRVSRPFSDIGCLKVLYYAYVRSILEYCSIVWNPQYIIYTQDLEKMQEKFIKHLNYRSHCLFKNYDESCHYHNLTTLKNRRVLADMSFLHGICNGYIDSPELSTKILSFCAPKVRTSHTKLFAVTRSKSNYAKNALVSRLHRTFNKQFNVTDIFHSSRHVFKREVLEILEGNG</sequence>
<proteinExistence type="predicted"/>
<protein>
    <recommendedName>
        <fullName evidence="1">Reverse transcriptase domain-containing protein</fullName>
    </recommendedName>
</protein>
<dbReference type="AlphaFoldDB" id="A0AAV1KGK2"/>
<reference evidence="2 3" key="1">
    <citation type="submission" date="2023-11" db="EMBL/GenBank/DDBJ databases">
        <authorList>
            <person name="Hedman E."/>
            <person name="Englund M."/>
            <person name="Stromberg M."/>
            <person name="Nyberg Akerstrom W."/>
            <person name="Nylinder S."/>
            <person name="Jareborg N."/>
            <person name="Kallberg Y."/>
            <person name="Kronander E."/>
        </authorList>
    </citation>
    <scope>NUCLEOTIDE SEQUENCE [LARGE SCALE GENOMIC DNA]</scope>
</reference>
<evidence type="ECO:0000313" key="2">
    <source>
        <dbReference type="EMBL" id="CAK1580937.1"/>
    </source>
</evidence>
<accession>A0AAV1KGK2</accession>
<dbReference type="Proteomes" id="UP001314205">
    <property type="component" value="Unassembled WGS sequence"/>
</dbReference>
<evidence type="ECO:0000259" key="1">
    <source>
        <dbReference type="PROSITE" id="PS50878"/>
    </source>
</evidence>
<dbReference type="PANTHER" id="PTHR33332">
    <property type="entry name" value="REVERSE TRANSCRIPTASE DOMAIN-CONTAINING PROTEIN"/>
    <property type="match status" value="1"/>
</dbReference>
<gene>
    <name evidence="2" type="ORF">PARMNEM_LOCUS2666</name>
</gene>
<evidence type="ECO:0000313" key="3">
    <source>
        <dbReference type="Proteomes" id="UP001314205"/>
    </source>
</evidence>
<dbReference type="EMBL" id="CAVLGL010000024">
    <property type="protein sequence ID" value="CAK1580937.1"/>
    <property type="molecule type" value="Genomic_DNA"/>
</dbReference>
<organism evidence="2 3">
    <name type="scientific">Parnassius mnemosyne</name>
    <name type="common">clouded apollo</name>
    <dbReference type="NCBI Taxonomy" id="213953"/>
    <lineage>
        <taxon>Eukaryota</taxon>
        <taxon>Metazoa</taxon>
        <taxon>Ecdysozoa</taxon>
        <taxon>Arthropoda</taxon>
        <taxon>Hexapoda</taxon>
        <taxon>Insecta</taxon>
        <taxon>Pterygota</taxon>
        <taxon>Neoptera</taxon>
        <taxon>Endopterygota</taxon>
        <taxon>Lepidoptera</taxon>
        <taxon>Glossata</taxon>
        <taxon>Ditrysia</taxon>
        <taxon>Papilionoidea</taxon>
        <taxon>Papilionidae</taxon>
        <taxon>Parnassiinae</taxon>
        <taxon>Parnassini</taxon>
        <taxon>Parnassius</taxon>
        <taxon>Driopa</taxon>
    </lineage>
</organism>
<dbReference type="InterPro" id="IPR043502">
    <property type="entry name" value="DNA/RNA_pol_sf"/>
</dbReference>
<dbReference type="Pfam" id="PF00078">
    <property type="entry name" value="RVT_1"/>
    <property type="match status" value="1"/>
</dbReference>
<dbReference type="GO" id="GO:0071897">
    <property type="term" value="P:DNA biosynthetic process"/>
    <property type="evidence" value="ECO:0007669"/>
    <property type="project" value="UniProtKB-ARBA"/>
</dbReference>
<keyword evidence="3" id="KW-1185">Reference proteome</keyword>
<dbReference type="PROSITE" id="PS50878">
    <property type="entry name" value="RT_POL"/>
    <property type="match status" value="1"/>
</dbReference>
<dbReference type="SUPFAM" id="SSF56672">
    <property type="entry name" value="DNA/RNA polymerases"/>
    <property type="match status" value="1"/>
</dbReference>
<feature type="domain" description="Reverse transcriptase" evidence="1">
    <location>
        <begin position="1"/>
        <end position="107"/>
    </location>
</feature>
<comment type="caution">
    <text evidence="2">The sequence shown here is derived from an EMBL/GenBank/DDBJ whole genome shotgun (WGS) entry which is preliminary data.</text>
</comment>
<name>A0AAV1KGK2_9NEOP</name>
<dbReference type="InterPro" id="IPR000477">
    <property type="entry name" value="RT_dom"/>
</dbReference>